<dbReference type="Proteomes" id="UP000243105">
    <property type="component" value="Unassembled WGS sequence"/>
</dbReference>
<feature type="transmembrane region" description="Helical" evidence="6">
    <location>
        <begin position="12"/>
        <end position="33"/>
    </location>
</feature>
<organism evidence="7 8">
    <name type="scientific">Kryptobacter tengchongensis</name>
    <dbReference type="NCBI Taxonomy" id="1643429"/>
    <lineage>
        <taxon>Bacteria</taxon>
        <taxon>Pseudomonadati</taxon>
        <taxon>Candidatus Kryptoniota</taxon>
        <taxon>Candidatus Kryptobacter</taxon>
    </lineage>
</organism>
<keyword evidence="5 6" id="KW-0472">Membrane</keyword>
<keyword evidence="3 6" id="KW-0812">Transmembrane</keyword>
<dbReference type="EMBL" id="CZVV01000009">
    <property type="protein sequence ID" value="CUS97405.1"/>
    <property type="molecule type" value="Genomic_DNA"/>
</dbReference>
<evidence type="ECO:0000256" key="1">
    <source>
        <dbReference type="ARBA" id="ARBA00004651"/>
    </source>
</evidence>
<dbReference type="RefSeq" id="WP_072263552.1">
    <property type="nucleotide sequence ID" value="NZ_CZVV01000009.1"/>
</dbReference>
<evidence type="ECO:0000256" key="5">
    <source>
        <dbReference type="ARBA" id="ARBA00023136"/>
    </source>
</evidence>
<comment type="subcellular location">
    <subcellularLocation>
        <location evidence="1">Cell membrane</location>
        <topology evidence="1">Multi-pass membrane protein</topology>
    </subcellularLocation>
</comment>
<accession>A0A916PHY1</accession>
<reference evidence="7 8" key="1">
    <citation type="submission" date="2015-11" db="EMBL/GenBank/DDBJ databases">
        <authorList>
            <person name="Varghese N."/>
        </authorList>
    </citation>
    <scope>NUCLEOTIDE SEQUENCE [LARGE SCALE GENOMIC DNA]</scope>
    <source>
        <strain evidence="7 8">JGI-25</strain>
    </source>
</reference>
<dbReference type="GO" id="GO:0005886">
    <property type="term" value="C:plasma membrane"/>
    <property type="evidence" value="ECO:0007669"/>
    <property type="project" value="UniProtKB-SubCell"/>
</dbReference>
<feature type="transmembrane region" description="Helical" evidence="6">
    <location>
        <begin position="252"/>
        <end position="273"/>
    </location>
</feature>
<keyword evidence="2" id="KW-1003">Cell membrane</keyword>
<dbReference type="PANTHER" id="PTHR30250:SF11">
    <property type="entry name" value="O-ANTIGEN TRANSPORTER-RELATED"/>
    <property type="match status" value="1"/>
</dbReference>
<keyword evidence="4 6" id="KW-1133">Transmembrane helix</keyword>
<dbReference type="Pfam" id="PF13440">
    <property type="entry name" value="Polysacc_synt_3"/>
    <property type="match status" value="1"/>
</dbReference>
<evidence type="ECO:0000256" key="3">
    <source>
        <dbReference type="ARBA" id="ARBA00022692"/>
    </source>
</evidence>
<feature type="transmembrane region" description="Helical" evidence="6">
    <location>
        <begin position="424"/>
        <end position="452"/>
    </location>
</feature>
<evidence type="ECO:0000313" key="8">
    <source>
        <dbReference type="Proteomes" id="UP000243105"/>
    </source>
</evidence>
<feature type="transmembrane region" description="Helical" evidence="6">
    <location>
        <begin position="45"/>
        <end position="64"/>
    </location>
</feature>
<feature type="transmembrane region" description="Helical" evidence="6">
    <location>
        <begin position="215"/>
        <end position="232"/>
    </location>
</feature>
<feature type="transmembrane region" description="Helical" evidence="6">
    <location>
        <begin position="293"/>
        <end position="319"/>
    </location>
</feature>
<feature type="transmembrane region" description="Helical" evidence="6">
    <location>
        <begin position="177"/>
        <end position="194"/>
    </location>
</feature>
<dbReference type="InterPro" id="IPR050833">
    <property type="entry name" value="Poly_Biosynth_Transport"/>
</dbReference>
<dbReference type="AlphaFoldDB" id="A0A916PHY1"/>
<proteinExistence type="predicted"/>
<sequence>MMKWSRRKVLSDFSVAIVSQYLVQFILFFRNFIFAKLLGPYDFGVYSSIFLFFSYGNYANLGVIDGLSRIVPYEIGSGDEKRARELLRSGLWGLNFITSIFLLIVIIYSFLSPFETVTENKTAVILSAIAVLLNQNFMFALTYYRIRHKFKQAYIYQLVQAVLDLTLSLLLMFKFKIVGIFWGMTLAFLIAFIFSMKNIWKEIKPKVNFHLLKEILNVGFQILLVGFTYGFLMSVDKFSVANLFEKSKMGYYSVAVGFGMIPYFVSVTLGQFVGQRMIEEFGKTKSKENIKVFLDESMLALAFITPLISILTIAVAEPFIHFLLPKYTESLRYIDKLSIAYYFLSLGTILGTFLITINQQVKLLIVNIAFIPFILFLNYLAYNTGLGLLGISYITFLNFFARTFILFILGYGNYKGLIFSTKGFLSLIISFAKFSFLSFPIFFSFALKFFIFDVYLRFYLRILISLVWFLVAFYYLLRKTEIISSMIEMAKGKVGMYLNKVLDIF</sequence>
<protein>
    <submittedName>
        <fullName evidence="7">Na+-driven multidrug efflux pump</fullName>
    </submittedName>
</protein>
<evidence type="ECO:0000256" key="6">
    <source>
        <dbReference type="SAM" id="Phobius"/>
    </source>
</evidence>
<evidence type="ECO:0000313" key="7">
    <source>
        <dbReference type="EMBL" id="CUS97405.1"/>
    </source>
</evidence>
<feature type="transmembrane region" description="Helical" evidence="6">
    <location>
        <begin position="123"/>
        <end position="141"/>
    </location>
</feature>
<feature type="transmembrane region" description="Helical" evidence="6">
    <location>
        <begin position="364"/>
        <end position="382"/>
    </location>
</feature>
<evidence type="ECO:0000256" key="4">
    <source>
        <dbReference type="ARBA" id="ARBA00022989"/>
    </source>
</evidence>
<gene>
    <name evidence="7" type="ORF">JGI25_00254</name>
</gene>
<feature type="transmembrane region" description="Helical" evidence="6">
    <location>
        <begin position="339"/>
        <end position="357"/>
    </location>
</feature>
<name>A0A916PHY1_KRYT1</name>
<dbReference type="PANTHER" id="PTHR30250">
    <property type="entry name" value="PST FAMILY PREDICTED COLANIC ACID TRANSPORTER"/>
    <property type="match status" value="1"/>
</dbReference>
<feature type="transmembrane region" description="Helical" evidence="6">
    <location>
        <begin position="458"/>
        <end position="477"/>
    </location>
</feature>
<feature type="transmembrane region" description="Helical" evidence="6">
    <location>
        <begin position="388"/>
        <end position="412"/>
    </location>
</feature>
<feature type="transmembrane region" description="Helical" evidence="6">
    <location>
        <begin position="91"/>
        <end position="111"/>
    </location>
</feature>
<comment type="caution">
    <text evidence="7">The sequence shown here is derived from an EMBL/GenBank/DDBJ whole genome shotgun (WGS) entry which is preliminary data.</text>
</comment>
<evidence type="ECO:0000256" key="2">
    <source>
        <dbReference type="ARBA" id="ARBA00022475"/>
    </source>
</evidence>
<feature type="transmembrane region" description="Helical" evidence="6">
    <location>
        <begin position="153"/>
        <end position="171"/>
    </location>
</feature>